<reference evidence="4" key="1">
    <citation type="submission" date="2017-02" db="UniProtKB">
        <authorList>
            <consortium name="WormBaseParasite"/>
        </authorList>
    </citation>
    <scope>IDENTIFICATION</scope>
</reference>
<sequence>MRPCSECVQQTGRISKDGSISECICAQPQQQLQLEHHSPTEHEKHRSNIKPIEERCATMCNPSCQTQCQSLVIQQTHISSTVSLSLKCATICDNLCSAICSPNTAHFSVLISHLKQSLLDSIKQKLMAVISDAQREITPQRLILNRRTLHPDEKEELRELTECISECNDKCIDRCNGLLSALINRCQPQCLERCERVCAVNGTESAKPRDTHSRNQQGNTIRAQENKPLKSTTVSMIFTTTLPTTTTTPTTTPSTTSTTAASKPTTSKPRSTNCNYECRQSNCEETLECSNSNQQYETSTEVN</sequence>
<accession>A0A0M3JVY0</accession>
<dbReference type="EMBL" id="UYRR01031110">
    <property type="protein sequence ID" value="VDK45994.1"/>
    <property type="molecule type" value="Genomic_DNA"/>
</dbReference>
<evidence type="ECO:0000256" key="1">
    <source>
        <dbReference type="SAM" id="MobiDB-lite"/>
    </source>
</evidence>
<keyword evidence="3" id="KW-1185">Reference proteome</keyword>
<protein>
    <submittedName>
        <fullName evidence="2 4">Uncharacterized protein</fullName>
    </submittedName>
</protein>
<evidence type="ECO:0000313" key="3">
    <source>
        <dbReference type="Proteomes" id="UP000267096"/>
    </source>
</evidence>
<dbReference type="AlphaFoldDB" id="A0A0M3JVY0"/>
<evidence type="ECO:0000313" key="4">
    <source>
        <dbReference type="WBParaSite" id="ASIM_0001240101-mRNA-1"/>
    </source>
</evidence>
<evidence type="ECO:0000313" key="2">
    <source>
        <dbReference type="EMBL" id="VDK45994.1"/>
    </source>
</evidence>
<feature type="compositionally biased region" description="Low complexity" evidence="1">
    <location>
        <begin position="239"/>
        <end position="269"/>
    </location>
</feature>
<proteinExistence type="predicted"/>
<dbReference type="Proteomes" id="UP000267096">
    <property type="component" value="Unassembled WGS sequence"/>
</dbReference>
<reference evidence="2 3" key="2">
    <citation type="submission" date="2018-11" db="EMBL/GenBank/DDBJ databases">
        <authorList>
            <consortium name="Pathogen Informatics"/>
        </authorList>
    </citation>
    <scope>NUCLEOTIDE SEQUENCE [LARGE SCALE GENOMIC DNA]</scope>
</reference>
<name>A0A0M3JVY0_ANISI</name>
<feature type="compositionally biased region" description="Polar residues" evidence="1">
    <location>
        <begin position="214"/>
        <end position="238"/>
    </location>
</feature>
<feature type="region of interest" description="Disordered" evidence="1">
    <location>
        <begin position="205"/>
        <end position="273"/>
    </location>
</feature>
<organism evidence="4">
    <name type="scientific">Anisakis simplex</name>
    <name type="common">Herring worm</name>
    <dbReference type="NCBI Taxonomy" id="6269"/>
    <lineage>
        <taxon>Eukaryota</taxon>
        <taxon>Metazoa</taxon>
        <taxon>Ecdysozoa</taxon>
        <taxon>Nematoda</taxon>
        <taxon>Chromadorea</taxon>
        <taxon>Rhabditida</taxon>
        <taxon>Spirurina</taxon>
        <taxon>Ascaridomorpha</taxon>
        <taxon>Ascaridoidea</taxon>
        <taxon>Anisakidae</taxon>
        <taxon>Anisakis</taxon>
        <taxon>Anisakis simplex complex</taxon>
    </lineage>
</organism>
<dbReference type="WBParaSite" id="ASIM_0001240101-mRNA-1">
    <property type="protein sequence ID" value="ASIM_0001240101-mRNA-1"/>
    <property type="gene ID" value="ASIM_0001240101"/>
</dbReference>
<gene>
    <name evidence="2" type="ORF">ASIM_LOCUS11867</name>
</gene>